<evidence type="ECO:0000256" key="4">
    <source>
        <dbReference type="ARBA" id="ARBA00022723"/>
    </source>
</evidence>
<gene>
    <name evidence="16" type="ORF">HHI36_009561</name>
</gene>
<dbReference type="EC" id="3.1.4.12" evidence="11"/>
<keyword evidence="8 13" id="KW-1015">Disulfide bond</keyword>
<dbReference type="PROSITE" id="PS50015">
    <property type="entry name" value="SAP_B"/>
    <property type="match status" value="1"/>
</dbReference>
<organism evidence="16 17">
    <name type="scientific">Cryptolaemus montrouzieri</name>
    <dbReference type="NCBI Taxonomy" id="559131"/>
    <lineage>
        <taxon>Eukaryota</taxon>
        <taxon>Metazoa</taxon>
        <taxon>Ecdysozoa</taxon>
        <taxon>Arthropoda</taxon>
        <taxon>Hexapoda</taxon>
        <taxon>Insecta</taxon>
        <taxon>Pterygota</taxon>
        <taxon>Neoptera</taxon>
        <taxon>Endopterygota</taxon>
        <taxon>Coleoptera</taxon>
        <taxon>Polyphaga</taxon>
        <taxon>Cucujiformia</taxon>
        <taxon>Coccinelloidea</taxon>
        <taxon>Coccinellidae</taxon>
        <taxon>Scymninae</taxon>
        <taxon>Scymnini</taxon>
        <taxon>Cryptolaemus</taxon>
    </lineage>
</organism>
<dbReference type="GO" id="GO:0004767">
    <property type="term" value="F:sphingomyelin phosphodiesterase activity"/>
    <property type="evidence" value="ECO:0007669"/>
    <property type="project" value="UniProtKB-UniRule"/>
</dbReference>
<evidence type="ECO:0000313" key="17">
    <source>
        <dbReference type="Proteomes" id="UP001516400"/>
    </source>
</evidence>
<accession>A0ABD2MG63</accession>
<comment type="caution">
    <text evidence="16">The sequence shown here is derived from an EMBL/GenBank/DDBJ whole genome shotgun (WGS) entry which is preliminary data.</text>
</comment>
<dbReference type="Proteomes" id="UP001516400">
    <property type="component" value="Unassembled WGS sequence"/>
</dbReference>
<keyword evidence="9" id="KW-0325">Glycoprotein</keyword>
<feature type="binding site" evidence="12">
    <location>
        <position position="174"/>
    </location>
    <ligand>
        <name>Zn(2+)</name>
        <dbReference type="ChEBI" id="CHEBI:29105"/>
        <label>1</label>
    </ligand>
</feature>
<comment type="catalytic activity">
    <reaction evidence="10">
        <text>a sphingomyelin + H2O = phosphocholine + an N-acylsphing-4-enine + H(+)</text>
        <dbReference type="Rhea" id="RHEA:19253"/>
        <dbReference type="ChEBI" id="CHEBI:15377"/>
        <dbReference type="ChEBI" id="CHEBI:15378"/>
        <dbReference type="ChEBI" id="CHEBI:17636"/>
        <dbReference type="ChEBI" id="CHEBI:52639"/>
        <dbReference type="ChEBI" id="CHEBI:295975"/>
        <dbReference type="EC" id="3.1.4.12"/>
    </reaction>
    <physiologicalReaction direction="left-to-right" evidence="10">
        <dbReference type="Rhea" id="RHEA:19254"/>
    </physiologicalReaction>
</comment>
<feature type="disulfide bond" evidence="13">
    <location>
        <begin position="187"/>
        <end position="192"/>
    </location>
</feature>
<dbReference type="InterPro" id="IPR029052">
    <property type="entry name" value="Metallo-depent_PP-like"/>
</dbReference>
<dbReference type="GO" id="GO:0016798">
    <property type="term" value="F:hydrolase activity, acting on glycosyl bonds"/>
    <property type="evidence" value="ECO:0007669"/>
    <property type="project" value="UniProtKB-KW"/>
</dbReference>
<feature type="disulfide bond" evidence="13">
    <location>
        <begin position="350"/>
        <end position="398"/>
    </location>
</feature>
<dbReference type="PANTHER" id="PTHR10340">
    <property type="entry name" value="SPHINGOMYELIN PHOSPHODIESTERASE"/>
    <property type="match status" value="1"/>
</dbReference>
<evidence type="ECO:0000256" key="8">
    <source>
        <dbReference type="ARBA" id="ARBA00023157"/>
    </source>
</evidence>
<evidence type="ECO:0000256" key="13">
    <source>
        <dbReference type="PIRSR" id="PIRSR000948-2"/>
    </source>
</evidence>
<proteinExistence type="inferred from homology"/>
<evidence type="ECO:0000256" key="14">
    <source>
        <dbReference type="SAM" id="SignalP"/>
    </source>
</evidence>
<dbReference type="GO" id="GO:0046872">
    <property type="term" value="F:metal ion binding"/>
    <property type="evidence" value="ECO:0007669"/>
    <property type="project" value="UniProtKB-KW"/>
</dbReference>
<dbReference type="GO" id="GO:0016020">
    <property type="term" value="C:membrane"/>
    <property type="evidence" value="ECO:0007669"/>
    <property type="project" value="GOC"/>
</dbReference>
<dbReference type="GO" id="GO:0005576">
    <property type="term" value="C:extracellular region"/>
    <property type="evidence" value="ECO:0007669"/>
    <property type="project" value="UniProtKB-SubCell"/>
</dbReference>
<evidence type="ECO:0000256" key="12">
    <source>
        <dbReference type="PIRSR" id="PIRSR000948-1"/>
    </source>
</evidence>
<keyword evidence="11" id="KW-0326">Glycosidase</keyword>
<dbReference type="InterPro" id="IPR004843">
    <property type="entry name" value="Calcineurin-like_PHP"/>
</dbReference>
<comment type="similarity">
    <text evidence="2 11">Belongs to the acid sphingomyelinase family.</text>
</comment>
<feature type="binding site" evidence="12">
    <location>
        <position position="282"/>
    </location>
    <ligand>
        <name>Zn(2+)</name>
        <dbReference type="ChEBI" id="CHEBI:29105"/>
        <label>2</label>
    </ligand>
</feature>
<evidence type="ECO:0000313" key="16">
    <source>
        <dbReference type="EMBL" id="KAL3265353.1"/>
    </source>
</evidence>
<dbReference type="PIRSF" id="PIRSF000948">
    <property type="entry name" value="Sphingomy_PDE"/>
    <property type="match status" value="1"/>
</dbReference>
<dbReference type="InterPro" id="IPR011160">
    <property type="entry name" value="Sphingomy_PDE"/>
</dbReference>
<dbReference type="InterPro" id="IPR041805">
    <property type="entry name" value="ASMase/PPN1_MPP"/>
</dbReference>
<dbReference type="Pfam" id="PF00149">
    <property type="entry name" value="Metallophos"/>
    <property type="match status" value="1"/>
</dbReference>
<feature type="binding site" evidence="12">
    <location>
        <position position="243"/>
    </location>
    <ligand>
        <name>Zn(2+)</name>
        <dbReference type="ChEBI" id="CHEBI:29105"/>
        <label>1</label>
    </ligand>
</feature>
<keyword evidence="5 14" id="KW-0732">Signal</keyword>
<feature type="binding site" evidence="12">
    <location>
        <position position="424"/>
    </location>
    <ligand>
        <name>Zn(2+)</name>
        <dbReference type="ChEBI" id="CHEBI:29105"/>
        <label>2</label>
    </ligand>
</feature>
<dbReference type="Gene3D" id="3.60.21.10">
    <property type="match status" value="2"/>
</dbReference>
<evidence type="ECO:0000256" key="6">
    <source>
        <dbReference type="ARBA" id="ARBA00022801"/>
    </source>
</evidence>
<evidence type="ECO:0000256" key="9">
    <source>
        <dbReference type="ARBA" id="ARBA00023180"/>
    </source>
</evidence>
<feature type="disulfide bond" evidence="13">
    <location>
        <begin position="87"/>
        <end position="98"/>
    </location>
</feature>
<feature type="domain" description="Saposin B-type" evidence="15">
    <location>
        <begin position="52"/>
        <end position="137"/>
    </location>
</feature>
<evidence type="ECO:0000256" key="5">
    <source>
        <dbReference type="ARBA" id="ARBA00022729"/>
    </source>
</evidence>
<dbReference type="CDD" id="cd00842">
    <property type="entry name" value="MPP_ASMase"/>
    <property type="match status" value="1"/>
</dbReference>
<keyword evidence="7 12" id="KW-0862">Zinc</keyword>
<keyword evidence="17" id="KW-1185">Reference proteome</keyword>
<dbReference type="InterPro" id="IPR045473">
    <property type="entry name" value="ASM_C"/>
</dbReference>
<comment type="function">
    <text evidence="11">Converts sphingomyelin to ceramide.</text>
</comment>
<keyword evidence="6 11" id="KW-0378">Hydrolase</keyword>
<feature type="disulfide bond" evidence="13">
    <location>
        <begin position="550"/>
        <end position="554"/>
    </location>
</feature>
<feature type="binding site" evidence="12">
    <location>
        <position position="390"/>
    </location>
    <ligand>
        <name>Zn(2+)</name>
        <dbReference type="ChEBI" id="CHEBI:29105"/>
        <label>2</label>
    </ligand>
</feature>
<evidence type="ECO:0000259" key="15">
    <source>
        <dbReference type="PROSITE" id="PS50015"/>
    </source>
</evidence>
<name>A0ABD2MG63_9CUCU</name>
<feature type="disulfide bond" evidence="13">
    <location>
        <begin position="56"/>
        <end position="133"/>
    </location>
</feature>
<comment type="cofactor">
    <cofactor evidence="12">
        <name>Zn(2+)</name>
        <dbReference type="ChEBI" id="CHEBI:29105"/>
    </cofactor>
    <text evidence="12">Binds 2 Zn(2+) ions per subunit.</text>
</comment>
<reference evidence="16 17" key="1">
    <citation type="journal article" date="2021" name="BMC Biol.">
        <title>Horizontally acquired antibacterial genes associated with adaptive radiation of ladybird beetles.</title>
        <authorList>
            <person name="Li H.S."/>
            <person name="Tang X.F."/>
            <person name="Huang Y.H."/>
            <person name="Xu Z.Y."/>
            <person name="Chen M.L."/>
            <person name="Du X.Y."/>
            <person name="Qiu B.Y."/>
            <person name="Chen P.T."/>
            <person name="Zhang W."/>
            <person name="Slipinski A."/>
            <person name="Escalona H.E."/>
            <person name="Waterhouse R.M."/>
            <person name="Zwick A."/>
            <person name="Pang H."/>
        </authorList>
    </citation>
    <scope>NUCLEOTIDE SEQUENCE [LARGE SCALE GENOMIC DNA]</scope>
    <source>
        <strain evidence="16">SYSU2018</strain>
    </source>
</reference>
<evidence type="ECO:0000256" key="10">
    <source>
        <dbReference type="ARBA" id="ARBA00047268"/>
    </source>
</evidence>
<protein>
    <recommendedName>
        <fullName evidence="11">Sphingomyelin phosphodiesterase</fullName>
        <ecNumber evidence="11">3.1.4.12</ecNumber>
    </recommendedName>
</protein>
<keyword evidence="3" id="KW-0964">Secreted</keyword>
<dbReference type="InterPro" id="IPR008139">
    <property type="entry name" value="SaposinB_dom"/>
</dbReference>
<dbReference type="GO" id="GO:0046513">
    <property type="term" value="P:ceramide biosynthetic process"/>
    <property type="evidence" value="ECO:0007669"/>
    <property type="project" value="UniProtKB-ARBA"/>
</dbReference>
<keyword evidence="4 12" id="KW-0479">Metal-binding</keyword>
<comment type="subcellular location">
    <subcellularLocation>
        <location evidence="1">Secreted</location>
    </subcellularLocation>
</comment>
<feature type="binding site" evidence="12">
    <location>
        <position position="172"/>
    </location>
    <ligand>
        <name>Zn(2+)</name>
        <dbReference type="ChEBI" id="CHEBI:29105"/>
        <label>1</label>
    </ligand>
</feature>
<dbReference type="SUPFAM" id="SSF56300">
    <property type="entry name" value="Metallo-dependent phosphatases"/>
    <property type="match status" value="1"/>
</dbReference>
<dbReference type="Pfam" id="PF19272">
    <property type="entry name" value="ASMase_C"/>
    <property type="match status" value="1"/>
</dbReference>
<dbReference type="AlphaFoldDB" id="A0ABD2MG63"/>
<feature type="binding site" evidence="12">
    <location>
        <position position="243"/>
    </location>
    <ligand>
        <name>Zn(2+)</name>
        <dbReference type="ChEBI" id="CHEBI:29105"/>
        <label>2</label>
    </ligand>
</feature>
<evidence type="ECO:0000256" key="2">
    <source>
        <dbReference type="ARBA" id="ARBA00008234"/>
    </source>
</evidence>
<dbReference type="EMBL" id="JABFTP020000001">
    <property type="protein sequence ID" value="KAL3265353.1"/>
    <property type="molecule type" value="Genomic_DNA"/>
</dbReference>
<evidence type="ECO:0000256" key="1">
    <source>
        <dbReference type="ARBA" id="ARBA00004613"/>
    </source>
</evidence>
<sequence length="585" mass="67130">MNYSVLLALSLAFFGADSNYSGKDRERVFKKLFTTKNGSQSLANAQQIKFPLNDECGVCDNLAIAILESRRKHVPVFFLDQFILGICVDLKIQDKHVCDGVLDPLLDVLFHIIDNNKNITAQKICSLLLSPTCHNQFDYFNWTIDIPEKPKEIPQKIKGEGTQPLRILQITDIHYDPRYTPGGKAICNEPLCCQDDQGYPSDPDQTCGVWGDYRAADTPRRTLDEALRHMKTQNVDYVYFTGDIISHRIWSTSIANNSKTEREIMELIKNNFDVPVFFVLGNHEPHPINLYAPLEITEEKFSTEWLFNQLSDELRGLVPDEELSNINAGGFYTLLLKPGFRIIVLNNNICLTEDLWLLFDDYDLYGQLTWLTKVLEKAEENGEHVHILQHVPTGDALCLGTWGREFNRIVNRFSDTITGHFNGHTHFDEFLVYFNESEPTEAINVAFNGASLVTFTDNNPSYKIYDIDANTFEVLNFEEWTFNLTSANLQPDKSTVDWYKLYSFKEAYGLPSLKPEEIGNLVIEMAKNRTVLEMYNRYRYRMGDGINTVCDDNCHKSNLCTIVTSSLADTQHCEDIKKIYDEYNH</sequence>
<evidence type="ECO:0000256" key="3">
    <source>
        <dbReference type="ARBA" id="ARBA00022525"/>
    </source>
</evidence>
<feature type="chain" id="PRO_5044851786" description="Sphingomyelin phosphodiesterase" evidence="14">
    <location>
        <begin position="19"/>
        <end position="585"/>
    </location>
</feature>
<feature type="signal peptide" evidence="14">
    <location>
        <begin position="1"/>
        <end position="18"/>
    </location>
</feature>
<evidence type="ECO:0000256" key="11">
    <source>
        <dbReference type="PIRNR" id="PIRNR000948"/>
    </source>
</evidence>
<evidence type="ECO:0000256" key="7">
    <source>
        <dbReference type="ARBA" id="ARBA00022833"/>
    </source>
</evidence>
<dbReference type="PANTHER" id="PTHR10340:SF29">
    <property type="entry name" value="SPHINGOMYELIN PHOSPHODIESTERASE"/>
    <property type="match status" value="1"/>
</dbReference>
<feature type="binding site" evidence="12">
    <location>
        <position position="426"/>
    </location>
    <ligand>
        <name>Zn(2+)</name>
        <dbReference type="ChEBI" id="CHEBI:29105"/>
        <label>1</label>
    </ligand>
</feature>
<dbReference type="GO" id="GO:0006685">
    <property type="term" value="P:sphingomyelin catabolic process"/>
    <property type="evidence" value="ECO:0007669"/>
    <property type="project" value="UniProtKB-UniRule"/>
</dbReference>